<protein>
    <recommendedName>
        <fullName evidence="3">Heme-binding protein</fullName>
    </recommendedName>
</protein>
<dbReference type="EMBL" id="CAJNNW010001467">
    <property type="protein sequence ID" value="CAE8638636.1"/>
    <property type="molecule type" value="Genomic_DNA"/>
</dbReference>
<dbReference type="PANTHER" id="PTHR34309">
    <property type="entry name" value="SLR1406 PROTEIN"/>
    <property type="match status" value="1"/>
</dbReference>
<accession>A0A813HKU9</accession>
<organism evidence="1 2">
    <name type="scientific">Polarella glacialis</name>
    <name type="common">Dinoflagellate</name>
    <dbReference type="NCBI Taxonomy" id="89957"/>
    <lineage>
        <taxon>Eukaryota</taxon>
        <taxon>Sar</taxon>
        <taxon>Alveolata</taxon>
        <taxon>Dinophyceae</taxon>
        <taxon>Suessiales</taxon>
        <taxon>Suessiaceae</taxon>
        <taxon>Polarella</taxon>
    </lineage>
</organism>
<dbReference type="SUPFAM" id="SSF143744">
    <property type="entry name" value="GlcG-like"/>
    <property type="match status" value="1"/>
</dbReference>
<evidence type="ECO:0000313" key="2">
    <source>
        <dbReference type="Proteomes" id="UP000626109"/>
    </source>
</evidence>
<dbReference type="InterPro" id="IPR005624">
    <property type="entry name" value="PduO/GlcC-like"/>
</dbReference>
<evidence type="ECO:0008006" key="3">
    <source>
        <dbReference type="Google" id="ProtNLM"/>
    </source>
</evidence>
<comment type="caution">
    <text evidence="1">The sequence shown here is derived from an EMBL/GenBank/DDBJ whole genome shotgun (WGS) entry which is preliminary data.</text>
</comment>
<proteinExistence type="predicted"/>
<gene>
    <name evidence="1" type="ORF">PGLA2088_LOCUS1866</name>
</gene>
<dbReference type="PANTHER" id="PTHR34309:SF10">
    <property type="entry name" value="SLR1406 PROTEIN"/>
    <property type="match status" value="1"/>
</dbReference>
<dbReference type="AlphaFoldDB" id="A0A813HKU9"/>
<dbReference type="Gene3D" id="3.30.450.150">
    <property type="entry name" value="Haem-degrading domain"/>
    <property type="match status" value="1"/>
</dbReference>
<dbReference type="InterPro" id="IPR052517">
    <property type="entry name" value="GlcG_carb_metab_protein"/>
</dbReference>
<evidence type="ECO:0000313" key="1">
    <source>
        <dbReference type="EMBL" id="CAE8638636.1"/>
    </source>
</evidence>
<dbReference type="Pfam" id="PF03928">
    <property type="entry name" value="HbpS-like"/>
    <property type="match status" value="1"/>
</dbReference>
<sequence>MPLVAAMRPRDRRKGTVRSLRAVAACLALAFFSAPDYAPGLRLTELSFTRSTTTASKVFSWLRRGAEELTLEAADAMASAALAEARTRKFNDISVFVVDAAGRVLVSKTMLGCPRLIPSLAEAKAGAAIGTHCSSRALKEKYVPERTPQLLAMTAIANANNQPFCAVPGGVLVRDKSGNVVGAIGVSGASADEDEHCAITGARAVGLVTEPAESALK</sequence>
<dbReference type="Proteomes" id="UP000626109">
    <property type="component" value="Unassembled WGS sequence"/>
</dbReference>
<dbReference type="InterPro" id="IPR038084">
    <property type="entry name" value="PduO/GlcC-like_sf"/>
</dbReference>
<name>A0A813HKU9_POLGL</name>
<reference evidence="1" key="1">
    <citation type="submission" date="2021-02" db="EMBL/GenBank/DDBJ databases">
        <authorList>
            <person name="Dougan E. K."/>
            <person name="Rhodes N."/>
            <person name="Thang M."/>
            <person name="Chan C."/>
        </authorList>
    </citation>
    <scope>NUCLEOTIDE SEQUENCE</scope>
</reference>